<name>A0A856HVQ5_9FIRM</name>
<dbReference type="InterPro" id="IPR036388">
    <property type="entry name" value="WH-like_DNA-bd_sf"/>
</dbReference>
<dbReference type="InterPro" id="IPR011711">
    <property type="entry name" value="GntR_C"/>
</dbReference>
<evidence type="ECO:0000313" key="5">
    <source>
        <dbReference type="EMBL" id="QCI57919.2"/>
    </source>
</evidence>
<evidence type="ECO:0000256" key="3">
    <source>
        <dbReference type="ARBA" id="ARBA00023163"/>
    </source>
</evidence>
<dbReference type="Pfam" id="PF07729">
    <property type="entry name" value="FCD"/>
    <property type="match status" value="1"/>
</dbReference>
<evidence type="ECO:0000256" key="1">
    <source>
        <dbReference type="ARBA" id="ARBA00023015"/>
    </source>
</evidence>
<dbReference type="RefSeq" id="WP_158629660.1">
    <property type="nucleotide sequence ID" value="NZ_CP034413.3"/>
</dbReference>
<dbReference type="SMART" id="SM00895">
    <property type="entry name" value="FCD"/>
    <property type="match status" value="1"/>
</dbReference>
<evidence type="ECO:0000256" key="2">
    <source>
        <dbReference type="ARBA" id="ARBA00023125"/>
    </source>
</evidence>
<keyword evidence="1" id="KW-0805">Transcription regulation</keyword>
<keyword evidence="3" id="KW-0804">Transcription</keyword>
<feature type="domain" description="HTH gntR-type" evidence="4">
    <location>
        <begin position="28"/>
        <end position="100"/>
    </location>
</feature>
<dbReference type="PRINTS" id="PR00033">
    <property type="entry name" value="HTHASNC"/>
</dbReference>
<accession>A0A856HVQ5</accession>
<protein>
    <submittedName>
        <fullName evidence="5">GntR family transcriptional regulator</fullName>
    </submittedName>
</protein>
<dbReference type="InterPro" id="IPR008920">
    <property type="entry name" value="TF_FadR/GntR_C"/>
</dbReference>
<dbReference type="Pfam" id="PF00392">
    <property type="entry name" value="GntR"/>
    <property type="match status" value="1"/>
</dbReference>
<gene>
    <name evidence="5" type="ORF">EIO64_00655</name>
</gene>
<dbReference type="Gene3D" id="1.10.10.10">
    <property type="entry name" value="Winged helix-like DNA-binding domain superfamily/Winged helix DNA-binding domain"/>
    <property type="match status" value="1"/>
</dbReference>
<proteinExistence type="predicted"/>
<dbReference type="AlphaFoldDB" id="A0A856HVQ5"/>
<organism evidence="5 6">
    <name type="scientific">Dysosmobacter welbionis</name>
    <dbReference type="NCBI Taxonomy" id="2093857"/>
    <lineage>
        <taxon>Bacteria</taxon>
        <taxon>Bacillati</taxon>
        <taxon>Bacillota</taxon>
        <taxon>Clostridia</taxon>
        <taxon>Eubacteriales</taxon>
        <taxon>Oscillospiraceae</taxon>
        <taxon>Dysosmobacter</taxon>
    </lineage>
</organism>
<dbReference type="GO" id="GO:0003700">
    <property type="term" value="F:DNA-binding transcription factor activity"/>
    <property type="evidence" value="ECO:0007669"/>
    <property type="project" value="InterPro"/>
</dbReference>
<keyword evidence="2" id="KW-0238">DNA-binding</keyword>
<dbReference type="SUPFAM" id="SSF48008">
    <property type="entry name" value="GntR ligand-binding domain-like"/>
    <property type="match status" value="1"/>
</dbReference>
<dbReference type="Proteomes" id="UP000298642">
    <property type="component" value="Chromosome"/>
</dbReference>
<dbReference type="PROSITE" id="PS50949">
    <property type="entry name" value="HTH_GNTR"/>
    <property type="match status" value="1"/>
</dbReference>
<evidence type="ECO:0000313" key="6">
    <source>
        <dbReference type="Proteomes" id="UP000298642"/>
    </source>
</evidence>
<dbReference type="InterPro" id="IPR000485">
    <property type="entry name" value="AsnC-type_HTH_dom"/>
</dbReference>
<dbReference type="GO" id="GO:0043565">
    <property type="term" value="F:sequence-specific DNA binding"/>
    <property type="evidence" value="ECO:0007669"/>
    <property type="project" value="InterPro"/>
</dbReference>
<dbReference type="PANTHER" id="PTHR43537:SF24">
    <property type="entry name" value="GLUCONATE OPERON TRANSCRIPTIONAL REPRESSOR"/>
    <property type="match status" value="1"/>
</dbReference>
<evidence type="ECO:0000259" key="4">
    <source>
        <dbReference type="PROSITE" id="PS50949"/>
    </source>
</evidence>
<dbReference type="SMART" id="SM00345">
    <property type="entry name" value="HTH_GNTR"/>
    <property type="match status" value="1"/>
</dbReference>
<dbReference type="Gene3D" id="1.20.120.530">
    <property type="entry name" value="GntR ligand-binding domain-like"/>
    <property type="match status" value="1"/>
</dbReference>
<sequence>MPQDPRQRDGCQFTAQNITAAQEKNPFAKISDIVYELLEKAIFSSAIPPGSKLNISKLAEQMGVSTSPVTRAVERLEENGLVTAVRSSDSKYRSYFVFDLSSESLEDLFVARRAIEGEAAFLCAQKRTLIDLPRLQKLADQFQSAWQDFAKDLDTAPTASERAKIDLEFHHQLVLTTENEYLIDMFETLQGTLHYLSIRSCEFVATEQKKDNLIVMGSQHVAICSAIGLGLPELARSAMERHIDFCCSRCLINRTFHAAGSR</sequence>
<dbReference type="EMBL" id="CP034413">
    <property type="protein sequence ID" value="QCI57919.2"/>
    <property type="molecule type" value="Genomic_DNA"/>
</dbReference>
<dbReference type="InterPro" id="IPR036390">
    <property type="entry name" value="WH_DNA-bd_sf"/>
</dbReference>
<dbReference type="PANTHER" id="PTHR43537">
    <property type="entry name" value="TRANSCRIPTIONAL REGULATOR, GNTR FAMILY"/>
    <property type="match status" value="1"/>
</dbReference>
<dbReference type="KEGG" id="obj:EIO64_00655"/>
<keyword evidence="6" id="KW-1185">Reference proteome</keyword>
<reference evidence="6" key="1">
    <citation type="submission" date="2018-12" db="EMBL/GenBank/DDBJ databases">
        <title>Dusodibacter welbiota gen. nov., sp. nov., isolated from human faeces and emended description of the Oscillibacter genus.</title>
        <authorList>
            <person name="Le Roy T."/>
            <person name="Van der Smissen P."/>
            <person name="Delzenne N."/>
            <person name="Muccioli G."/>
            <person name="Collet J.F."/>
            <person name="Cani P.D."/>
        </authorList>
    </citation>
    <scope>NUCLEOTIDE SEQUENCE [LARGE SCALE GENOMIC DNA]</scope>
    <source>
        <strain evidence="6">J115</strain>
    </source>
</reference>
<dbReference type="SUPFAM" id="SSF46785">
    <property type="entry name" value="Winged helix' DNA-binding domain"/>
    <property type="match status" value="1"/>
</dbReference>
<dbReference type="InterPro" id="IPR000524">
    <property type="entry name" value="Tscrpt_reg_HTH_GntR"/>
</dbReference>